<evidence type="ECO:0000313" key="2">
    <source>
        <dbReference type="Proteomes" id="UP000327013"/>
    </source>
</evidence>
<dbReference type="Proteomes" id="UP000327013">
    <property type="component" value="Unassembled WGS sequence"/>
</dbReference>
<organism evidence="1 2">
    <name type="scientific">Carpinus fangiana</name>
    <dbReference type="NCBI Taxonomy" id="176857"/>
    <lineage>
        <taxon>Eukaryota</taxon>
        <taxon>Viridiplantae</taxon>
        <taxon>Streptophyta</taxon>
        <taxon>Embryophyta</taxon>
        <taxon>Tracheophyta</taxon>
        <taxon>Spermatophyta</taxon>
        <taxon>Magnoliopsida</taxon>
        <taxon>eudicotyledons</taxon>
        <taxon>Gunneridae</taxon>
        <taxon>Pentapetalae</taxon>
        <taxon>rosids</taxon>
        <taxon>fabids</taxon>
        <taxon>Fagales</taxon>
        <taxon>Betulaceae</taxon>
        <taxon>Carpinus</taxon>
    </lineage>
</organism>
<keyword evidence="2" id="KW-1185">Reference proteome</keyword>
<dbReference type="Pfam" id="PF12796">
    <property type="entry name" value="Ank_2"/>
    <property type="match status" value="1"/>
</dbReference>
<dbReference type="SUPFAM" id="SSF48403">
    <property type="entry name" value="Ankyrin repeat"/>
    <property type="match status" value="1"/>
</dbReference>
<name>A0A5N6L8S3_9ROSI</name>
<dbReference type="PANTHER" id="PTHR24128">
    <property type="entry name" value="HOMEOBOX PROTEIN WARIAI"/>
    <property type="match status" value="1"/>
</dbReference>
<sequence length="194" mass="22106">MDQNLKDAAEQGNIDALYLLIAMEPKVLDKMDEIPFVEMPLHVAAVAGQTEFAMEMMMLNYVTSRKETALHVALKNDKLDAFQVLVGWLRRAWFEKAESQGRRLLNAHDLNVMGSIIMHVQVVRWILDLGARVNLRNLEDFTPMDIAQEQTQVDNQKMRNILRCAGAKRASSLSTLTFADYLRSPIPTNEKLFT</sequence>
<dbReference type="OrthoDB" id="674805at2759"/>
<dbReference type="InterPro" id="IPR002110">
    <property type="entry name" value="Ankyrin_rpt"/>
</dbReference>
<reference evidence="1 2" key="1">
    <citation type="submission" date="2019-06" db="EMBL/GenBank/DDBJ databases">
        <title>A chromosomal-level reference genome of Carpinus fangiana (Coryloideae, Betulaceae).</title>
        <authorList>
            <person name="Yang X."/>
            <person name="Wang Z."/>
            <person name="Zhang L."/>
            <person name="Hao G."/>
            <person name="Liu J."/>
            <person name="Yang Y."/>
        </authorList>
    </citation>
    <scope>NUCLEOTIDE SEQUENCE [LARGE SCALE GENOMIC DNA]</scope>
    <source>
        <strain evidence="1">Cfa_2016G</strain>
        <tissue evidence="1">Leaf</tissue>
    </source>
</reference>
<gene>
    <name evidence="1" type="ORF">FH972_027207</name>
</gene>
<comment type="caution">
    <text evidence="1">The sequence shown here is derived from an EMBL/GenBank/DDBJ whole genome shotgun (WGS) entry which is preliminary data.</text>
</comment>
<dbReference type="Gene3D" id="1.25.40.20">
    <property type="entry name" value="Ankyrin repeat-containing domain"/>
    <property type="match status" value="1"/>
</dbReference>
<protein>
    <submittedName>
        <fullName evidence="1">Uncharacterized protein</fullName>
    </submittedName>
</protein>
<accession>A0A5N6L8S3</accession>
<dbReference type="PANTHER" id="PTHR24128:SF24">
    <property type="entry name" value="ANKYRIN REPEAT PROTEIN"/>
    <property type="match status" value="1"/>
</dbReference>
<evidence type="ECO:0000313" key="1">
    <source>
        <dbReference type="EMBL" id="KAC3921978.1"/>
    </source>
</evidence>
<dbReference type="InterPro" id="IPR036770">
    <property type="entry name" value="Ankyrin_rpt-contain_sf"/>
</dbReference>
<proteinExistence type="predicted"/>
<dbReference type="EMBL" id="VIBQ01000917">
    <property type="protein sequence ID" value="KAC3921978.1"/>
    <property type="molecule type" value="Genomic_DNA"/>
</dbReference>
<dbReference type="AlphaFoldDB" id="A0A5N6L8S3"/>